<dbReference type="RefSeq" id="WP_123557888.1">
    <property type="nucleotide sequence ID" value="NZ_RJVJ01000001.1"/>
</dbReference>
<gene>
    <name evidence="1" type="ORF">EDD39_4009</name>
</gene>
<dbReference type="Proteomes" id="UP000267408">
    <property type="component" value="Unassembled WGS sequence"/>
</dbReference>
<dbReference type="AlphaFoldDB" id="A0A8G1UKP8"/>
<accession>A0A8G1UKP8</accession>
<evidence type="ECO:0000313" key="2">
    <source>
        <dbReference type="Proteomes" id="UP000267408"/>
    </source>
</evidence>
<evidence type="ECO:0000313" key="1">
    <source>
        <dbReference type="EMBL" id="ROR45762.1"/>
    </source>
</evidence>
<dbReference type="EMBL" id="RJVJ01000001">
    <property type="protein sequence ID" value="ROR45762.1"/>
    <property type="molecule type" value="Genomic_DNA"/>
</dbReference>
<dbReference type="OrthoDB" id="3874264at2"/>
<proteinExistence type="predicted"/>
<name>A0A8G1UKP8_9ACTN</name>
<comment type="caution">
    <text evidence="1">The sequence shown here is derived from an EMBL/GenBank/DDBJ whole genome shotgun (WGS) entry which is preliminary data.</text>
</comment>
<protein>
    <submittedName>
        <fullName evidence="1">Uncharacterized protein</fullName>
    </submittedName>
</protein>
<reference evidence="1 2" key="1">
    <citation type="submission" date="2018-11" db="EMBL/GenBank/DDBJ databases">
        <title>Sequencing the genomes of 1000 actinobacteria strains.</title>
        <authorList>
            <person name="Klenk H.-P."/>
        </authorList>
    </citation>
    <scope>NUCLEOTIDE SEQUENCE [LARGE SCALE GENOMIC DNA]</scope>
    <source>
        <strain evidence="1 2">DSM 44780</strain>
    </source>
</reference>
<sequence>MTDQDTELRALLHAFGELLPPDGSSGGGHGQESYELVESTRLHLGSALAAAPEATARLAGQVFRLLAAEHPRTSRLTDPPIGAPGHRAFLERIISLLQEGSWEQRANAAAAAHRIPSYHDRTPVGALRAEYPAGRVPGEQLRERYARALRDGSRPAVPYADLWPRFWPAAAECFTACPDREVRGRLALAFPLEHPGHLPRAAPVLAAARRITEREPGFHSRLLAGSTGYGTRT</sequence>
<organism evidence="1 2">
    <name type="scientific">Kitasatospora cineracea</name>
    <dbReference type="NCBI Taxonomy" id="88074"/>
    <lineage>
        <taxon>Bacteria</taxon>
        <taxon>Bacillati</taxon>
        <taxon>Actinomycetota</taxon>
        <taxon>Actinomycetes</taxon>
        <taxon>Kitasatosporales</taxon>
        <taxon>Streptomycetaceae</taxon>
        <taxon>Kitasatospora</taxon>
    </lineage>
</organism>